<dbReference type="RefSeq" id="WP_040008515.1">
    <property type="nucleotide sequence ID" value="NZ_CP009574.1"/>
</dbReference>
<keyword evidence="2" id="KW-1185">Reference proteome</keyword>
<dbReference type="EMBL" id="CP009574">
    <property type="protein sequence ID" value="AIT09089.1"/>
    <property type="molecule type" value="Genomic_DNA"/>
</dbReference>
<dbReference type="Proteomes" id="UP000029672">
    <property type="component" value="Chromosome"/>
</dbReference>
<gene>
    <name evidence="1" type="ORF">LO80_03275</name>
</gene>
<accession>A0A097ENF1</accession>
<reference evidence="1 2" key="1">
    <citation type="submission" date="2014-10" db="EMBL/GenBank/DDBJ databases">
        <title>Whole genome sequence of Francisella endociliophora strain FSC1006, isolated from a laboratory culture of the marine ciliate Euplotes raikovi.</title>
        <authorList>
            <person name="Granberg M."/>
            <person name="Backman S."/>
            <person name="Lundmark E."/>
            <person name="Nilsson E."/>
            <person name="Karlsson E."/>
            <person name="Thelaus J."/>
            <person name="Ohrman C."/>
            <person name="Larkeryd A."/>
            <person name="Stenberg P."/>
        </authorList>
    </citation>
    <scope>NUCLEOTIDE SEQUENCE [LARGE SCALE GENOMIC DNA]</scope>
    <source>
        <strain evidence="1 2">FSC1006</strain>
    </source>
</reference>
<dbReference type="HOGENOM" id="CLU_2806218_0_0_6"/>
<protein>
    <submittedName>
        <fullName evidence="1">Uncharacterized protein</fullName>
    </submittedName>
</protein>
<dbReference type="KEGG" id="frf:LO80_03275"/>
<dbReference type="AlphaFoldDB" id="A0A097ENF1"/>
<evidence type="ECO:0000313" key="1">
    <source>
        <dbReference type="EMBL" id="AIT09089.1"/>
    </source>
</evidence>
<sequence>MRKYIKLTMDDSDYSAVVYIDSDLIQSFFNYKGVTYVTYGDNDLNKRVNLVRETPEQIMALIDEVNR</sequence>
<evidence type="ECO:0000313" key="2">
    <source>
        <dbReference type="Proteomes" id="UP000029672"/>
    </source>
</evidence>
<name>A0A097ENF1_9GAMM</name>
<organism evidence="1 2">
    <name type="scientific">Candidatus Francisella endociliophora</name>
    <dbReference type="NCBI Taxonomy" id="653937"/>
    <lineage>
        <taxon>Bacteria</taxon>
        <taxon>Pseudomonadati</taxon>
        <taxon>Pseudomonadota</taxon>
        <taxon>Gammaproteobacteria</taxon>
        <taxon>Thiotrichales</taxon>
        <taxon>Francisellaceae</taxon>
        <taxon>Francisella</taxon>
    </lineage>
</organism>
<proteinExistence type="predicted"/>